<dbReference type="Gene3D" id="1.10.10.10">
    <property type="entry name" value="Winged helix-like DNA-binding domain superfamily/Winged helix DNA-binding domain"/>
    <property type="match status" value="1"/>
</dbReference>
<proteinExistence type="inferred from homology"/>
<evidence type="ECO:0000313" key="7">
    <source>
        <dbReference type="EMBL" id="MBC5621086.1"/>
    </source>
</evidence>
<dbReference type="InterPro" id="IPR039425">
    <property type="entry name" value="RNA_pol_sigma-70-like"/>
</dbReference>
<dbReference type="Pfam" id="PF08281">
    <property type="entry name" value="Sigma70_r4_2"/>
    <property type="match status" value="1"/>
</dbReference>
<evidence type="ECO:0000259" key="6">
    <source>
        <dbReference type="Pfam" id="PF08281"/>
    </source>
</evidence>
<dbReference type="NCBIfam" id="TIGR02937">
    <property type="entry name" value="sigma70-ECF"/>
    <property type="match status" value="1"/>
</dbReference>
<evidence type="ECO:0000256" key="3">
    <source>
        <dbReference type="ARBA" id="ARBA00023082"/>
    </source>
</evidence>
<evidence type="ECO:0000313" key="8">
    <source>
        <dbReference type="Proteomes" id="UP000646484"/>
    </source>
</evidence>
<dbReference type="SUPFAM" id="SSF88946">
    <property type="entry name" value="Sigma2 domain of RNA polymerase sigma factors"/>
    <property type="match status" value="1"/>
</dbReference>
<evidence type="ECO:0000256" key="4">
    <source>
        <dbReference type="ARBA" id="ARBA00023163"/>
    </source>
</evidence>
<keyword evidence="2" id="KW-0805">Transcription regulation</keyword>
<dbReference type="InterPro" id="IPR013324">
    <property type="entry name" value="RNA_pol_sigma_r3/r4-like"/>
</dbReference>
<protein>
    <submittedName>
        <fullName evidence="7">RNA polymerase sigma-70 factor</fullName>
    </submittedName>
</protein>
<dbReference type="InterPro" id="IPR013325">
    <property type="entry name" value="RNA_pol_sigma_r2"/>
</dbReference>
<dbReference type="SUPFAM" id="SSF88659">
    <property type="entry name" value="Sigma3 and sigma4 domains of RNA polymerase sigma factors"/>
    <property type="match status" value="1"/>
</dbReference>
<dbReference type="Gene3D" id="1.10.1740.10">
    <property type="match status" value="1"/>
</dbReference>
<feature type="domain" description="RNA polymerase sigma factor 70 region 4 type 2" evidence="6">
    <location>
        <begin position="116"/>
        <end position="168"/>
    </location>
</feature>
<dbReference type="InterPro" id="IPR007627">
    <property type="entry name" value="RNA_pol_sigma70_r2"/>
</dbReference>
<dbReference type="RefSeq" id="WP_186975697.1">
    <property type="nucleotide sequence ID" value="NZ_JACOOH010000003.1"/>
</dbReference>
<dbReference type="Proteomes" id="UP000646484">
    <property type="component" value="Unassembled WGS sequence"/>
</dbReference>
<dbReference type="CDD" id="cd06171">
    <property type="entry name" value="Sigma70_r4"/>
    <property type="match status" value="1"/>
</dbReference>
<evidence type="ECO:0000259" key="5">
    <source>
        <dbReference type="Pfam" id="PF04542"/>
    </source>
</evidence>
<name>A0ABR7CZI4_9BACT</name>
<evidence type="ECO:0000256" key="1">
    <source>
        <dbReference type="ARBA" id="ARBA00010641"/>
    </source>
</evidence>
<dbReference type="NCBIfam" id="TIGR02985">
    <property type="entry name" value="Sig70_bacteroi1"/>
    <property type="match status" value="1"/>
</dbReference>
<gene>
    <name evidence="7" type="ORF">H8S64_08250</name>
</gene>
<dbReference type="InterPro" id="IPR014284">
    <property type="entry name" value="RNA_pol_sigma-70_dom"/>
</dbReference>
<dbReference type="PANTHER" id="PTHR43133">
    <property type="entry name" value="RNA POLYMERASE ECF-TYPE SIGMA FACTO"/>
    <property type="match status" value="1"/>
</dbReference>
<feature type="domain" description="RNA polymerase sigma-70 region 2" evidence="5">
    <location>
        <begin position="23"/>
        <end position="88"/>
    </location>
</feature>
<dbReference type="InterPro" id="IPR036388">
    <property type="entry name" value="WH-like_DNA-bd_sf"/>
</dbReference>
<dbReference type="PANTHER" id="PTHR43133:SF46">
    <property type="entry name" value="RNA POLYMERASE SIGMA-70 FACTOR ECF SUBFAMILY"/>
    <property type="match status" value="1"/>
</dbReference>
<comment type="caution">
    <text evidence="7">The sequence shown here is derived from an EMBL/GenBank/DDBJ whole genome shotgun (WGS) entry which is preliminary data.</text>
</comment>
<dbReference type="InterPro" id="IPR013249">
    <property type="entry name" value="RNA_pol_sigma70_r4_t2"/>
</dbReference>
<dbReference type="InterPro" id="IPR014327">
    <property type="entry name" value="RNA_pol_sigma70_bacteroid"/>
</dbReference>
<organism evidence="7 8">
    <name type="scientific">Butyricimonas hominis</name>
    <dbReference type="NCBI Taxonomy" id="2763032"/>
    <lineage>
        <taxon>Bacteria</taxon>
        <taxon>Pseudomonadati</taxon>
        <taxon>Bacteroidota</taxon>
        <taxon>Bacteroidia</taxon>
        <taxon>Bacteroidales</taxon>
        <taxon>Odoribacteraceae</taxon>
        <taxon>Butyricimonas</taxon>
    </lineage>
</organism>
<evidence type="ECO:0000256" key="2">
    <source>
        <dbReference type="ARBA" id="ARBA00023015"/>
    </source>
</evidence>
<accession>A0ABR7CZI4</accession>
<sequence>MTDEQNTVQRLIAGDVKAFEKVFRDYSRELYFVALGLSRDQAVAEDAVQESFVYLWSHREQINVKHSLVNYLRKMVRNYVLNYMRHQKVRAEKEADIIREQVFLNEEEEDITPKIEAIRSVVDSLPEGCRKIFVMAVIEGVSYAETAESMGVAVNTVKSQVRIAYKKIKESVQNNPDNTALTMLFLLSLKKML</sequence>
<keyword evidence="8" id="KW-1185">Reference proteome</keyword>
<dbReference type="Pfam" id="PF04542">
    <property type="entry name" value="Sigma70_r2"/>
    <property type="match status" value="1"/>
</dbReference>
<keyword evidence="4" id="KW-0804">Transcription</keyword>
<keyword evidence="3" id="KW-0731">Sigma factor</keyword>
<comment type="similarity">
    <text evidence="1">Belongs to the sigma-70 factor family. ECF subfamily.</text>
</comment>
<reference evidence="7 8" key="1">
    <citation type="submission" date="2020-08" db="EMBL/GenBank/DDBJ databases">
        <title>Genome public.</title>
        <authorList>
            <person name="Liu C."/>
            <person name="Sun Q."/>
        </authorList>
    </citation>
    <scope>NUCLEOTIDE SEQUENCE [LARGE SCALE GENOMIC DNA]</scope>
    <source>
        <strain evidence="7 8">NSJ-56</strain>
    </source>
</reference>
<dbReference type="EMBL" id="JACOOH010000003">
    <property type="protein sequence ID" value="MBC5621086.1"/>
    <property type="molecule type" value="Genomic_DNA"/>
</dbReference>